<dbReference type="GO" id="GO:0016787">
    <property type="term" value="F:hydrolase activity"/>
    <property type="evidence" value="ECO:0007669"/>
    <property type="project" value="InterPro"/>
</dbReference>
<proteinExistence type="predicted"/>
<dbReference type="Pfam" id="PF01738">
    <property type="entry name" value="DLH"/>
    <property type="match status" value="1"/>
</dbReference>
<dbReference type="eggNOG" id="KOG3043">
    <property type="taxonomic scope" value="Eukaryota"/>
</dbReference>
<dbReference type="InParanoid" id="A8PF09"/>
<gene>
    <name evidence="2" type="ORF">CC1G_03123</name>
</gene>
<dbReference type="OMA" id="SWACAEE"/>
<dbReference type="Gene3D" id="3.40.50.1820">
    <property type="entry name" value="alpha/beta hydrolase"/>
    <property type="match status" value="1"/>
</dbReference>
<protein>
    <recommendedName>
        <fullName evidence="1">Dienelactone hydrolase domain-containing protein</fullName>
    </recommendedName>
</protein>
<dbReference type="PANTHER" id="PTHR17630:SF44">
    <property type="entry name" value="PROTEIN AIM2"/>
    <property type="match status" value="1"/>
</dbReference>
<dbReference type="Proteomes" id="UP000001861">
    <property type="component" value="Unassembled WGS sequence"/>
</dbReference>
<dbReference type="VEuPathDB" id="FungiDB:CC1G_03123"/>
<organism evidence="2 3">
    <name type="scientific">Coprinopsis cinerea (strain Okayama-7 / 130 / ATCC MYA-4618 / FGSC 9003)</name>
    <name type="common">Inky cap fungus</name>
    <name type="synonym">Hormographiella aspergillata</name>
    <dbReference type="NCBI Taxonomy" id="240176"/>
    <lineage>
        <taxon>Eukaryota</taxon>
        <taxon>Fungi</taxon>
        <taxon>Dikarya</taxon>
        <taxon>Basidiomycota</taxon>
        <taxon>Agaricomycotina</taxon>
        <taxon>Agaricomycetes</taxon>
        <taxon>Agaricomycetidae</taxon>
        <taxon>Agaricales</taxon>
        <taxon>Agaricineae</taxon>
        <taxon>Psathyrellaceae</taxon>
        <taxon>Coprinopsis</taxon>
    </lineage>
</organism>
<keyword evidence="3" id="KW-1185">Reference proteome</keyword>
<reference evidence="2 3" key="1">
    <citation type="journal article" date="2010" name="Proc. Natl. Acad. Sci. U.S.A.">
        <title>Insights into evolution of multicellular fungi from the assembled chromosomes of the mushroom Coprinopsis cinerea (Coprinus cinereus).</title>
        <authorList>
            <person name="Stajich J.E."/>
            <person name="Wilke S.K."/>
            <person name="Ahren D."/>
            <person name="Au C.H."/>
            <person name="Birren B.W."/>
            <person name="Borodovsky M."/>
            <person name="Burns C."/>
            <person name="Canback B."/>
            <person name="Casselton L.A."/>
            <person name="Cheng C.K."/>
            <person name="Deng J."/>
            <person name="Dietrich F.S."/>
            <person name="Fargo D.C."/>
            <person name="Farman M.L."/>
            <person name="Gathman A.C."/>
            <person name="Goldberg J."/>
            <person name="Guigo R."/>
            <person name="Hoegger P.J."/>
            <person name="Hooker J.B."/>
            <person name="Huggins A."/>
            <person name="James T.Y."/>
            <person name="Kamada T."/>
            <person name="Kilaru S."/>
            <person name="Kodira C."/>
            <person name="Kues U."/>
            <person name="Kupfer D."/>
            <person name="Kwan H.S."/>
            <person name="Lomsadze A."/>
            <person name="Li W."/>
            <person name="Lilly W.W."/>
            <person name="Ma L.J."/>
            <person name="Mackey A.J."/>
            <person name="Manning G."/>
            <person name="Martin F."/>
            <person name="Muraguchi H."/>
            <person name="Natvig D.O."/>
            <person name="Palmerini H."/>
            <person name="Ramesh M.A."/>
            <person name="Rehmeyer C.J."/>
            <person name="Roe B.A."/>
            <person name="Shenoy N."/>
            <person name="Stanke M."/>
            <person name="Ter-Hovhannisyan V."/>
            <person name="Tunlid A."/>
            <person name="Velagapudi R."/>
            <person name="Vision T.J."/>
            <person name="Zeng Q."/>
            <person name="Zolan M.E."/>
            <person name="Pukkila P.J."/>
        </authorList>
    </citation>
    <scope>NUCLEOTIDE SEQUENCE [LARGE SCALE GENOMIC DNA]</scope>
    <source>
        <strain evidence="3">Okayama-7 / 130 / ATCC MYA-4618 / FGSC 9003</strain>
    </source>
</reference>
<dbReference type="GeneID" id="6017549"/>
<dbReference type="OrthoDB" id="10019231at2759"/>
<dbReference type="STRING" id="240176.A8PF09"/>
<feature type="domain" description="Dienelactone hydrolase" evidence="1">
    <location>
        <begin position="80"/>
        <end position="229"/>
    </location>
</feature>
<dbReference type="SUPFAM" id="SSF53474">
    <property type="entry name" value="alpha/beta-Hydrolases"/>
    <property type="match status" value="1"/>
</dbReference>
<evidence type="ECO:0000313" key="2">
    <source>
        <dbReference type="EMBL" id="EAU80947.2"/>
    </source>
</evidence>
<dbReference type="AlphaFoldDB" id="A8PF09"/>
<name>A8PF09_COPC7</name>
<comment type="caution">
    <text evidence="2">The sequence shown here is derived from an EMBL/GenBank/DDBJ whole genome shotgun (WGS) entry which is preliminary data.</text>
</comment>
<dbReference type="PANTHER" id="PTHR17630">
    <property type="entry name" value="DIENELACTONE HYDROLASE"/>
    <property type="match status" value="1"/>
</dbReference>
<dbReference type="InterPro" id="IPR029058">
    <property type="entry name" value="AB_hydrolase_fold"/>
</dbReference>
<sequence length="233" mass="25598">MSCPSCIEGEILPGEPVGSIQADFNGAYLSPGPPSKTGRGRAVIVCTDVFGLAIPNPKLVADRLASRLECDVWIPDYFAGLIRNRPAVVDGRLASFFSLLKEKKNYDKLGAVGYCFGGSACIRLGATDFVQSIIVCHPGPYTFAEVRKVKVPSAWVCAEIDYTVPDHKRIATEAEYAKRKGTEQFVDYEFKVYKGTSHGFACRPDTKYPEIAEAFEQAIDQKVAWFEKTLPVS</sequence>
<evidence type="ECO:0000313" key="3">
    <source>
        <dbReference type="Proteomes" id="UP000001861"/>
    </source>
</evidence>
<accession>A8PF09</accession>
<dbReference type="InterPro" id="IPR002925">
    <property type="entry name" value="Dienelactn_hydro"/>
</dbReference>
<evidence type="ECO:0000259" key="1">
    <source>
        <dbReference type="Pfam" id="PF01738"/>
    </source>
</evidence>
<dbReference type="EMBL" id="AACS02000008">
    <property type="protein sequence ID" value="EAU80947.2"/>
    <property type="molecule type" value="Genomic_DNA"/>
</dbReference>
<dbReference type="KEGG" id="cci:CC1G_03123"/>
<dbReference type="HOGENOM" id="CLU_054590_2_0_1"/>
<dbReference type="RefSeq" id="XP_001840894.2">
    <property type="nucleotide sequence ID" value="XM_001840842.2"/>
</dbReference>